<dbReference type="InterPro" id="IPR025124">
    <property type="entry name" value="Gag1-like_clamp"/>
</dbReference>
<feature type="compositionally biased region" description="Basic and acidic residues" evidence="1">
    <location>
        <begin position="112"/>
        <end position="133"/>
    </location>
</feature>
<dbReference type="InterPro" id="IPR053274">
    <property type="entry name" value="Fluconazole_resistance"/>
</dbReference>
<evidence type="ECO:0000313" key="3">
    <source>
        <dbReference type="EMBL" id="KKY13650.1"/>
    </source>
</evidence>
<feature type="compositionally biased region" description="Basic and acidic residues" evidence="1">
    <location>
        <begin position="323"/>
        <end position="334"/>
    </location>
</feature>
<dbReference type="PANTHER" id="PTHR28065">
    <property type="entry name" value="FREQUENIN"/>
    <property type="match status" value="1"/>
</dbReference>
<feature type="compositionally biased region" description="Basic and acidic residues" evidence="1">
    <location>
        <begin position="247"/>
        <end position="262"/>
    </location>
</feature>
<protein>
    <recommendedName>
        <fullName evidence="2">Gag1-like clamp domain-containing protein</fullName>
    </recommendedName>
</protein>
<reference evidence="3 4" key="2">
    <citation type="submission" date="2015-05" db="EMBL/GenBank/DDBJ databases">
        <title>Distinctive expansion of gene families associated with plant cell wall degradation and secondary metabolism in the genomes of grapevine trunk pathogens.</title>
        <authorList>
            <person name="Lawrence D.P."/>
            <person name="Travadon R."/>
            <person name="Rolshausen P.E."/>
            <person name="Baumgartner K."/>
        </authorList>
    </citation>
    <scope>NUCLEOTIDE SEQUENCE [LARGE SCALE GENOMIC DNA]</scope>
    <source>
        <strain evidence="3">DS831</strain>
    </source>
</reference>
<organism evidence="3 4">
    <name type="scientific">Diplodia seriata</name>
    <dbReference type="NCBI Taxonomy" id="420778"/>
    <lineage>
        <taxon>Eukaryota</taxon>
        <taxon>Fungi</taxon>
        <taxon>Dikarya</taxon>
        <taxon>Ascomycota</taxon>
        <taxon>Pezizomycotina</taxon>
        <taxon>Dothideomycetes</taxon>
        <taxon>Dothideomycetes incertae sedis</taxon>
        <taxon>Botryosphaeriales</taxon>
        <taxon>Botryosphaeriaceae</taxon>
        <taxon>Diplodia</taxon>
    </lineage>
</organism>
<dbReference type="Proteomes" id="UP000034182">
    <property type="component" value="Unassembled WGS sequence"/>
</dbReference>
<feature type="region of interest" description="Disordered" evidence="1">
    <location>
        <begin position="315"/>
        <end position="334"/>
    </location>
</feature>
<name>A0A0G2G911_9PEZI</name>
<evidence type="ECO:0000256" key="1">
    <source>
        <dbReference type="SAM" id="MobiDB-lite"/>
    </source>
</evidence>
<feature type="compositionally biased region" description="Acidic residues" evidence="1">
    <location>
        <begin position="206"/>
        <end position="216"/>
    </location>
</feature>
<feature type="compositionally biased region" description="Acidic residues" evidence="1">
    <location>
        <begin position="72"/>
        <end position="88"/>
    </location>
</feature>
<dbReference type="AlphaFoldDB" id="A0A0G2G911"/>
<gene>
    <name evidence="3" type="ORF">UCDDS831_g08760</name>
</gene>
<feature type="compositionally biased region" description="Basic and acidic residues" evidence="1">
    <location>
        <begin position="56"/>
        <end position="68"/>
    </location>
</feature>
<dbReference type="PANTHER" id="PTHR28065:SF1">
    <property type="entry name" value="DUF4050 DOMAIN-CONTAINING PROTEIN"/>
    <property type="match status" value="1"/>
</dbReference>
<evidence type="ECO:0000259" key="2">
    <source>
        <dbReference type="Pfam" id="PF13259"/>
    </source>
</evidence>
<feature type="domain" description="Gag1-like clamp" evidence="2">
    <location>
        <begin position="115"/>
        <end position="320"/>
    </location>
</feature>
<feature type="compositionally biased region" description="Polar residues" evidence="1">
    <location>
        <begin position="94"/>
        <end position="110"/>
    </location>
</feature>
<dbReference type="Pfam" id="PF13259">
    <property type="entry name" value="clamp_Gag1-like"/>
    <property type="match status" value="1"/>
</dbReference>
<accession>A0A0G2G911</accession>
<dbReference type="EMBL" id="LAQI01000270">
    <property type="protein sequence ID" value="KKY13650.1"/>
    <property type="molecule type" value="Genomic_DNA"/>
</dbReference>
<evidence type="ECO:0000313" key="4">
    <source>
        <dbReference type="Proteomes" id="UP000034182"/>
    </source>
</evidence>
<reference evidence="3 4" key="1">
    <citation type="submission" date="2015-03" db="EMBL/GenBank/DDBJ databases">
        <authorList>
            <person name="Morales-Cruz A."/>
            <person name="Amrine K.C."/>
            <person name="Cantu D."/>
        </authorList>
    </citation>
    <scope>NUCLEOTIDE SEQUENCE [LARGE SCALE GENOMIC DNA]</scope>
    <source>
        <strain evidence="3">DS831</strain>
    </source>
</reference>
<feature type="region of interest" description="Disordered" evidence="1">
    <location>
        <begin position="169"/>
        <end position="191"/>
    </location>
</feature>
<feature type="compositionally biased region" description="Low complexity" evidence="1">
    <location>
        <begin position="38"/>
        <end position="50"/>
    </location>
</feature>
<sequence>METNQSAARDARRYLAERVRNDWDWPPLPANIPPTEHAAAAAAAADADYATGASEDELRGVTEFRERYYGSTDDDNDDAPSDEEEDEAAAAGQDTISTELGSAEHQQQQAADGKEYRFDSPEHVGPRVAEERAARRKRRRRRALEEEMRWNEGMAVFVRRRDRWTGAASVRKYARRRSRTSAEMEPEEVEARNTVVRMLEETAVVEEKEEVVEEGGDSGVEHGQSGEGGENVPAPNDEGAAVTGGEEGEKVQVLEGGEHEGNGKVVRRTSKINIDIPASEEPLVPLAPPLLPHNAIRQSVTSKVYSDIYAKIVISGQTPKTTESGRRGRDLPTH</sequence>
<comment type="caution">
    <text evidence="3">The sequence shown here is derived from an EMBL/GenBank/DDBJ whole genome shotgun (WGS) entry which is preliminary data.</text>
</comment>
<proteinExistence type="predicted"/>
<feature type="region of interest" description="Disordered" evidence="1">
    <location>
        <begin position="23"/>
        <end position="144"/>
    </location>
</feature>
<feature type="region of interest" description="Disordered" evidence="1">
    <location>
        <begin position="206"/>
        <end position="268"/>
    </location>
</feature>